<organism evidence="6 7">
    <name type="scientific">Bosea vaviloviae</name>
    <dbReference type="NCBI Taxonomy" id="1526658"/>
    <lineage>
        <taxon>Bacteria</taxon>
        <taxon>Pseudomonadati</taxon>
        <taxon>Pseudomonadota</taxon>
        <taxon>Alphaproteobacteria</taxon>
        <taxon>Hyphomicrobiales</taxon>
        <taxon>Boseaceae</taxon>
        <taxon>Bosea</taxon>
    </lineage>
</organism>
<dbReference type="InterPro" id="IPR005119">
    <property type="entry name" value="LysR_subst-bd"/>
</dbReference>
<dbReference type="OrthoDB" id="8479357at2"/>
<evidence type="ECO:0000256" key="4">
    <source>
        <dbReference type="ARBA" id="ARBA00023163"/>
    </source>
</evidence>
<dbReference type="SUPFAM" id="SSF53850">
    <property type="entry name" value="Periplasmic binding protein-like II"/>
    <property type="match status" value="1"/>
</dbReference>
<dbReference type="InterPro" id="IPR036388">
    <property type="entry name" value="WH-like_DNA-bd_sf"/>
</dbReference>
<dbReference type="Gene3D" id="3.40.190.10">
    <property type="entry name" value="Periplasmic binding protein-like II"/>
    <property type="match status" value="2"/>
</dbReference>
<dbReference type="AlphaFoldDB" id="A0A0N0M8N2"/>
<evidence type="ECO:0000313" key="6">
    <source>
        <dbReference type="EMBL" id="KPH76444.1"/>
    </source>
</evidence>
<keyword evidence="4" id="KW-0804">Transcription</keyword>
<comment type="similarity">
    <text evidence="1">Belongs to the LysR transcriptional regulatory family.</text>
</comment>
<accession>A0A0N0M8N2</accession>
<evidence type="ECO:0000256" key="3">
    <source>
        <dbReference type="ARBA" id="ARBA00023125"/>
    </source>
</evidence>
<sequence length="292" mass="31575">MLNLVHARTFLTIVETRGVRSAARLLELAPSTIIDHIRQLEEELAVPLLDRQTREARPTAEGERFLPIARALVETAERAPALLSDRRLRIVSSSNVGIYMLQPSIADFQTTTGITVETWIGPNPDAIDRMGRGEADLAVLEWWDERKGFSARTWACEPLVIIVAPGHRWGGLDALTVEELLTEPLLGGEPGTGTGRLLRQQLGPLADRLMTISGLGSTEAVKRAVRAGRGASVVMRSAVSDEIAAHQLVALSLRGIALSKEIKMVVPEALPSTAPAMGFFAAAGPERSYPVV</sequence>
<dbReference type="PROSITE" id="PS50931">
    <property type="entry name" value="HTH_LYSR"/>
    <property type="match status" value="1"/>
</dbReference>
<dbReference type="InterPro" id="IPR036390">
    <property type="entry name" value="WH_DNA-bd_sf"/>
</dbReference>
<gene>
    <name evidence="6" type="ORF">AE618_23355</name>
</gene>
<evidence type="ECO:0000256" key="2">
    <source>
        <dbReference type="ARBA" id="ARBA00023015"/>
    </source>
</evidence>
<dbReference type="GO" id="GO:0003700">
    <property type="term" value="F:DNA-binding transcription factor activity"/>
    <property type="evidence" value="ECO:0007669"/>
    <property type="project" value="InterPro"/>
</dbReference>
<dbReference type="GO" id="GO:0000976">
    <property type="term" value="F:transcription cis-regulatory region binding"/>
    <property type="evidence" value="ECO:0007669"/>
    <property type="project" value="TreeGrafter"/>
</dbReference>
<evidence type="ECO:0000259" key="5">
    <source>
        <dbReference type="PROSITE" id="PS50931"/>
    </source>
</evidence>
<protein>
    <recommendedName>
        <fullName evidence="5">HTH lysR-type domain-containing protein</fullName>
    </recommendedName>
</protein>
<dbReference type="Proteomes" id="UP000037822">
    <property type="component" value="Unassembled WGS sequence"/>
</dbReference>
<dbReference type="PATRIC" id="fig|1526658.3.peg.4173"/>
<dbReference type="InterPro" id="IPR000847">
    <property type="entry name" value="LysR_HTH_N"/>
</dbReference>
<dbReference type="PANTHER" id="PTHR30126:SF39">
    <property type="entry name" value="HTH-TYPE TRANSCRIPTIONAL REGULATOR CYSL"/>
    <property type="match status" value="1"/>
</dbReference>
<feature type="domain" description="HTH lysR-type" evidence="5">
    <location>
        <begin position="2"/>
        <end position="59"/>
    </location>
</feature>
<dbReference type="RefSeq" id="WP_054211464.1">
    <property type="nucleotide sequence ID" value="NZ_LGSZ01000068.1"/>
</dbReference>
<proteinExistence type="inferred from homology"/>
<dbReference type="SUPFAM" id="SSF46785">
    <property type="entry name" value="Winged helix' DNA-binding domain"/>
    <property type="match status" value="1"/>
</dbReference>
<evidence type="ECO:0000256" key="1">
    <source>
        <dbReference type="ARBA" id="ARBA00009437"/>
    </source>
</evidence>
<keyword evidence="7" id="KW-1185">Reference proteome</keyword>
<dbReference type="EMBL" id="LGSZ01000068">
    <property type="protein sequence ID" value="KPH76444.1"/>
    <property type="molecule type" value="Genomic_DNA"/>
</dbReference>
<dbReference type="Pfam" id="PF03466">
    <property type="entry name" value="LysR_substrate"/>
    <property type="match status" value="1"/>
</dbReference>
<dbReference type="Gene3D" id="1.10.10.10">
    <property type="entry name" value="Winged helix-like DNA-binding domain superfamily/Winged helix DNA-binding domain"/>
    <property type="match status" value="1"/>
</dbReference>
<evidence type="ECO:0000313" key="7">
    <source>
        <dbReference type="Proteomes" id="UP000037822"/>
    </source>
</evidence>
<keyword evidence="3" id="KW-0238">DNA-binding</keyword>
<name>A0A0N0M8N2_9HYPH</name>
<comment type="caution">
    <text evidence="6">The sequence shown here is derived from an EMBL/GenBank/DDBJ whole genome shotgun (WGS) entry which is preliminary data.</text>
</comment>
<dbReference type="Pfam" id="PF00126">
    <property type="entry name" value="HTH_1"/>
    <property type="match status" value="1"/>
</dbReference>
<keyword evidence="2" id="KW-0805">Transcription regulation</keyword>
<dbReference type="PANTHER" id="PTHR30126">
    <property type="entry name" value="HTH-TYPE TRANSCRIPTIONAL REGULATOR"/>
    <property type="match status" value="1"/>
</dbReference>
<reference evidence="6 7" key="1">
    <citation type="submission" date="2015-07" db="EMBL/GenBank/DDBJ databases">
        <title>Whole genome sequencing of Bosea vaviloviae isolated from cave pool.</title>
        <authorList>
            <person name="Tan N.E.H."/>
            <person name="Lee Y.P."/>
            <person name="Gan H.M."/>
            <person name="Barton H."/>
            <person name="Savka M.A."/>
        </authorList>
    </citation>
    <scope>NUCLEOTIDE SEQUENCE [LARGE SCALE GENOMIC DNA]</scope>
    <source>
        <strain evidence="6 7">SD260</strain>
    </source>
</reference>